<evidence type="ECO:0000313" key="1">
    <source>
        <dbReference type="EMBL" id="TWT50702.1"/>
    </source>
</evidence>
<accession>A0A5C5WLP9</accession>
<evidence type="ECO:0008006" key="3">
    <source>
        <dbReference type="Google" id="ProtNLM"/>
    </source>
</evidence>
<sequence length="116" mass="12315">MMDEQSQGVVALLSGDLLFASKVKSAATNGGYEFYFGGNLPKENTASIRFVILDLSTRNGLVPTIAKQCADECPDARLIAYGPHVQVEKLKAAREAGIPRVLTNGQLDAGLSGLFS</sequence>
<dbReference type="AlphaFoldDB" id="A0A5C5WLP9"/>
<reference evidence="1 2" key="1">
    <citation type="submission" date="2019-02" db="EMBL/GenBank/DDBJ databases">
        <title>Deep-cultivation of Planctomycetes and their phenomic and genomic characterization uncovers novel biology.</title>
        <authorList>
            <person name="Wiegand S."/>
            <person name="Jogler M."/>
            <person name="Boedeker C."/>
            <person name="Pinto D."/>
            <person name="Vollmers J."/>
            <person name="Rivas-Marin E."/>
            <person name="Kohn T."/>
            <person name="Peeters S.H."/>
            <person name="Heuer A."/>
            <person name="Rast P."/>
            <person name="Oberbeckmann S."/>
            <person name="Bunk B."/>
            <person name="Jeske O."/>
            <person name="Meyerdierks A."/>
            <person name="Storesund J.E."/>
            <person name="Kallscheuer N."/>
            <person name="Luecker S."/>
            <person name="Lage O.M."/>
            <person name="Pohl T."/>
            <person name="Merkel B.J."/>
            <person name="Hornburger P."/>
            <person name="Mueller R.-W."/>
            <person name="Bruemmer F."/>
            <person name="Labrenz M."/>
            <person name="Spormann A.M."/>
            <person name="Op Den Camp H."/>
            <person name="Overmann J."/>
            <person name="Amann R."/>
            <person name="Jetten M.S.M."/>
            <person name="Mascher T."/>
            <person name="Medema M.H."/>
            <person name="Devos D.P."/>
            <person name="Kaster A.-K."/>
            <person name="Ovreas L."/>
            <person name="Rohde M."/>
            <person name="Galperin M.Y."/>
            <person name="Jogler C."/>
        </authorList>
    </citation>
    <scope>NUCLEOTIDE SEQUENCE [LARGE SCALE GENOMIC DNA]</scope>
    <source>
        <strain evidence="1 2">Pla22</strain>
    </source>
</reference>
<evidence type="ECO:0000313" key="2">
    <source>
        <dbReference type="Proteomes" id="UP000316598"/>
    </source>
</evidence>
<organism evidence="1 2">
    <name type="scientific">Rubripirellula amarantea</name>
    <dbReference type="NCBI Taxonomy" id="2527999"/>
    <lineage>
        <taxon>Bacteria</taxon>
        <taxon>Pseudomonadati</taxon>
        <taxon>Planctomycetota</taxon>
        <taxon>Planctomycetia</taxon>
        <taxon>Pirellulales</taxon>
        <taxon>Pirellulaceae</taxon>
        <taxon>Rubripirellula</taxon>
    </lineage>
</organism>
<keyword evidence="2" id="KW-1185">Reference proteome</keyword>
<comment type="caution">
    <text evidence="1">The sequence shown here is derived from an EMBL/GenBank/DDBJ whole genome shotgun (WGS) entry which is preliminary data.</text>
</comment>
<protein>
    <recommendedName>
        <fullName evidence="3">Response regulatory domain-containing protein</fullName>
    </recommendedName>
</protein>
<dbReference type="Proteomes" id="UP000316598">
    <property type="component" value="Unassembled WGS sequence"/>
</dbReference>
<dbReference type="EMBL" id="SJPI01000002">
    <property type="protein sequence ID" value="TWT50702.1"/>
    <property type="molecule type" value="Genomic_DNA"/>
</dbReference>
<name>A0A5C5WLP9_9BACT</name>
<proteinExistence type="predicted"/>
<gene>
    <name evidence="1" type="ORF">Pla22_34450</name>
</gene>
<dbReference type="RefSeq" id="WP_242632100.1">
    <property type="nucleotide sequence ID" value="NZ_SJPI01000002.1"/>
</dbReference>